<proteinExistence type="predicted"/>
<reference evidence="1 2" key="1">
    <citation type="submission" date="2014-12" db="EMBL/GenBank/DDBJ databases">
        <title>Frankia sp. BMG5.1 draft genome.</title>
        <authorList>
            <person name="Gtari M."/>
            <person name="Ghodhbane-Gtari F."/>
            <person name="Nouioui I."/>
            <person name="Ktari A."/>
            <person name="Hezbri K."/>
            <person name="Mimouni W."/>
            <person name="Sbissi I."/>
            <person name="Ayari A."/>
            <person name="Yamanaka T."/>
            <person name="Normand P."/>
            <person name="Tisa L.S."/>
            <person name="Boudabous A."/>
        </authorList>
    </citation>
    <scope>NUCLEOTIDE SEQUENCE [LARGE SCALE GENOMIC DNA]</scope>
    <source>
        <strain evidence="1 2">BMG5.1</strain>
    </source>
</reference>
<accession>A0ABR5F6Q1</accession>
<keyword evidence="2" id="KW-1185">Reference proteome</keyword>
<name>A0ABR5F6Q1_9ACTN</name>
<sequence length="94" mass="10517">MTEAIGLYEQTLTDRLRILGPDHPDTLTTRNNLASAYQTAGRLGEAIGLFEQTLTDRLRVLGPDHPQVVTIRRNLAAATGVAERPGWIRRLLRR</sequence>
<gene>
    <name evidence="1" type="ORF">FrCorBMG51_04985</name>
</gene>
<dbReference type="SUPFAM" id="SSF48452">
    <property type="entry name" value="TPR-like"/>
    <property type="match status" value="1"/>
</dbReference>
<dbReference type="PANTHER" id="PTHR46082:SF6">
    <property type="entry name" value="AAA+ ATPASE DOMAIN-CONTAINING PROTEIN-RELATED"/>
    <property type="match status" value="1"/>
</dbReference>
<dbReference type="EMBL" id="JWIO01000005">
    <property type="protein sequence ID" value="KLL12372.1"/>
    <property type="molecule type" value="Genomic_DNA"/>
</dbReference>
<dbReference type="Proteomes" id="UP000035425">
    <property type="component" value="Unassembled WGS sequence"/>
</dbReference>
<dbReference type="PANTHER" id="PTHR46082">
    <property type="entry name" value="ATP/GTP-BINDING PROTEIN-RELATED"/>
    <property type="match status" value="1"/>
</dbReference>
<organism evidence="1 2">
    <name type="scientific">Protofrankia coriariae</name>
    <dbReference type="NCBI Taxonomy" id="1562887"/>
    <lineage>
        <taxon>Bacteria</taxon>
        <taxon>Bacillati</taxon>
        <taxon>Actinomycetota</taxon>
        <taxon>Actinomycetes</taxon>
        <taxon>Frankiales</taxon>
        <taxon>Frankiaceae</taxon>
        <taxon>Protofrankia</taxon>
    </lineage>
</organism>
<dbReference type="InterPro" id="IPR053137">
    <property type="entry name" value="NLR-like"/>
</dbReference>
<dbReference type="InterPro" id="IPR011990">
    <property type="entry name" value="TPR-like_helical_dom_sf"/>
</dbReference>
<comment type="caution">
    <text evidence="1">The sequence shown here is derived from an EMBL/GenBank/DDBJ whole genome shotgun (WGS) entry which is preliminary data.</text>
</comment>
<evidence type="ECO:0000313" key="1">
    <source>
        <dbReference type="EMBL" id="KLL12372.1"/>
    </source>
</evidence>
<evidence type="ECO:0000313" key="2">
    <source>
        <dbReference type="Proteomes" id="UP000035425"/>
    </source>
</evidence>
<evidence type="ECO:0008006" key="3">
    <source>
        <dbReference type="Google" id="ProtNLM"/>
    </source>
</evidence>
<dbReference type="Gene3D" id="1.25.40.10">
    <property type="entry name" value="Tetratricopeptide repeat domain"/>
    <property type="match status" value="1"/>
</dbReference>
<dbReference type="Pfam" id="PF13374">
    <property type="entry name" value="TPR_10"/>
    <property type="match status" value="2"/>
</dbReference>
<protein>
    <recommendedName>
        <fullName evidence="3">Tetratricopeptide repeat-containing protein</fullName>
    </recommendedName>
</protein>